<dbReference type="Pfam" id="PF12833">
    <property type="entry name" value="HTH_18"/>
    <property type="match status" value="1"/>
</dbReference>
<dbReference type="RefSeq" id="WP_086157080.1">
    <property type="nucleotide sequence ID" value="NZ_CP021121.1"/>
</dbReference>
<evidence type="ECO:0000256" key="1">
    <source>
        <dbReference type="ARBA" id="ARBA00022491"/>
    </source>
</evidence>
<reference evidence="9 10" key="1">
    <citation type="submission" date="2017-05" db="EMBL/GenBank/DDBJ databases">
        <title>Complete genome sequence of Streptomyces sp. SCSIO 03032 revealed the diverse biosynthetic pathways for its bioactive secondary metabolites.</title>
        <authorList>
            <person name="Ma L."/>
            <person name="Zhu Y."/>
            <person name="Zhang W."/>
            <person name="Zhang G."/>
            <person name="Tian X."/>
            <person name="Zhang S."/>
            <person name="Zhang C."/>
        </authorList>
    </citation>
    <scope>NUCLEOTIDE SEQUENCE [LARGE SCALE GENOMIC DNA]</scope>
    <source>
        <strain evidence="9 10">SCSIO 03032</strain>
    </source>
</reference>
<dbReference type="InterPro" id="IPR018060">
    <property type="entry name" value="HTH_AraC"/>
</dbReference>
<dbReference type="GO" id="GO:0003700">
    <property type="term" value="F:DNA-binding transcription factor activity"/>
    <property type="evidence" value="ECO:0007669"/>
    <property type="project" value="InterPro"/>
</dbReference>
<keyword evidence="3" id="KW-0238">DNA-binding</keyword>
<dbReference type="EMBL" id="CP021121">
    <property type="protein sequence ID" value="ARQ67559.1"/>
    <property type="molecule type" value="Genomic_DNA"/>
</dbReference>
<dbReference type="InterPro" id="IPR018062">
    <property type="entry name" value="HTH_AraC-typ_CS"/>
</dbReference>
<evidence type="ECO:0000313" key="10">
    <source>
        <dbReference type="Proteomes" id="UP000194218"/>
    </source>
</evidence>
<gene>
    <name evidence="9" type="ORF">CAG99_00805</name>
</gene>
<dbReference type="AlphaFoldDB" id="A0A1W7CS70"/>
<evidence type="ECO:0000256" key="6">
    <source>
        <dbReference type="ARBA" id="ARBA00079449"/>
    </source>
</evidence>
<keyword evidence="2" id="KW-0805">Transcription regulation</keyword>
<dbReference type="InterPro" id="IPR011051">
    <property type="entry name" value="RmlC_Cupin_sf"/>
</dbReference>
<sequence>MDGRTRRRDAGAPAETRSPAAGAPGAAEVVPFTISSEAETLRRVTRWTTHEHSVHELIWSARGVLSITIGRRLWALPSRVGLWIPAGVPHAGSAADGTRYHASFFAPSASADLFGEPVCLDVAPLLHELLIHLGGPGLTPDARSRAEAVAFDLLRPARRRHHVVLPDDPRLRAIAEAVAADPADGRALGDWAAELEVSTRTLARAFADTTGMGFTAWRAVLRVHAALALLSEGTSVAEVAQAVGYTSPSAFTAAFRRVTGRTPSAHQGATVSGTR</sequence>
<name>A0A1W7CS70_9ACTN</name>
<dbReference type="SUPFAM" id="SSF46689">
    <property type="entry name" value="Homeodomain-like"/>
    <property type="match status" value="1"/>
</dbReference>
<feature type="domain" description="HTH araC/xylS-type" evidence="8">
    <location>
        <begin position="172"/>
        <end position="269"/>
    </location>
</feature>
<feature type="region of interest" description="Disordered" evidence="7">
    <location>
        <begin position="1"/>
        <end position="26"/>
    </location>
</feature>
<dbReference type="Gene3D" id="1.10.10.60">
    <property type="entry name" value="Homeodomain-like"/>
    <property type="match status" value="1"/>
</dbReference>
<dbReference type="PANTHER" id="PTHR11019">
    <property type="entry name" value="HTH-TYPE TRANSCRIPTIONAL REGULATOR NIMR"/>
    <property type="match status" value="1"/>
</dbReference>
<proteinExistence type="predicted"/>
<organism evidence="9 10">
    <name type="scientific">Streptomyces marincola</name>
    <dbReference type="NCBI Taxonomy" id="2878388"/>
    <lineage>
        <taxon>Bacteria</taxon>
        <taxon>Bacillati</taxon>
        <taxon>Actinomycetota</taxon>
        <taxon>Actinomycetes</taxon>
        <taxon>Kitasatosporales</taxon>
        <taxon>Streptomycetaceae</taxon>
        <taxon>Streptomyces</taxon>
    </lineage>
</organism>
<dbReference type="PANTHER" id="PTHR11019:SF199">
    <property type="entry name" value="HTH-TYPE TRANSCRIPTIONAL REGULATOR NIMR"/>
    <property type="match status" value="1"/>
</dbReference>
<dbReference type="OrthoDB" id="2039152at2"/>
<evidence type="ECO:0000259" key="8">
    <source>
        <dbReference type="PROSITE" id="PS01124"/>
    </source>
</evidence>
<dbReference type="PROSITE" id="PS00041">
    <property type="entry name" value="HTH_ARAC_FAMILY_1"/>
    <property type="match status" value="1"/>
</dbReference>
<keyword evidence="1" id="KW-0678">Repressor</keyword>
<dbReference type="KEGG" id="smao:CAG99_00805"/>
<dbReference type="InterPro" id="IPR009057">
    <property type="entry name" value="Homeodomain-like_sf"/>
</dbReference>
<dbReference type="FunFam" id="1.10.10.60:FF:000132">
    <property type="entry name" value="AraC family transcriptional regulator"/>
    <property type="match status" value="1"/>
</dbReference>
<evidence type="ECO:0000256" key="3">
    <source>
        <dbReference type="ARBA" id="ARBA00023125"/>
    </source>
</evidence>
<evidence type="ECO:0000313" key="9">
    <source>
        <dbReference type="EMBL" id="ARQ67559.1"/>
    </source>
</evidence>
<dbReference type="SUPFAM" id="SSF51182">
    <property type="entry name" value="RmlC-like cupins"/>
    <property type="match status" value="1"/>
</dbReference>
<dbReference type="PRINTS" id="PR00032">
    <property type="entry name" value="HTHARAC"/>
</dbReference>
<keyword evidence="10" id="KW-1185">Reference proteome</keyword>
<protein>
    <recommendedName>
        <fullName evidence="5">HTH-type transcriptional regulator RipA</fullName>
    </recommendedName>
    <alternativeName>
        <fullName evidence="6">Repressor of iron proteins A</fullName>
    </alternativeName>
</protein>
<keyword evidence="4" id="KW-0804">Transcription</keyword>
<dbReference type="Proteomes" id="UP000194218">
    <property type="component" value="Chromosome"/>
</dbReference>
<dbReference type="GO" id="GO:0043565">
    <property type="term" value="F:sequence-specific DNA binding"/>
    <property type="evidence" value="ECO:0007669"/>
    <property type="project" value="InterPro"/>
</dbReference>
<evidence type="ECO:0000256" key="4">
    <source>
        <dbReference type="ARBA" id="ARBA00023163"/>
    </source>
</evidence>
<evidence type="ECO:0000256" key="7">
    <source>
        <dbReference type="SAM" id="MobiDB-lite"/>
    </source>
</evidence>
<dbReference type="InterPro" id="IPR020449">
    <property type="entry name" value="Tscrpt_reg_AraC-type_HTH"/>
</dbReference>
<dbReference type="PROSITE" id="PS01124">
    <property type="entry name" value="HTH_ARAC_FAMILY_2"/>
    <property type="match status" value="1"/>
</dbReference>
<feature type="compositionally biased region" description="Basic and acidic residues" evidence="7">
    <location>
        <begin position="1"/>
        <end position="10"/>
    </location>
</feature>
<evidence type="ECO:0000256" key="5">
    <source>
        <dbReference type="ARBA" id="ARBA00074140"/>
    </source>
</evidence>
<dbReference type="SMART" id="SM00342">
    <property type="entry name" value="HTH_ARAC"/>
    <property type="match status" value="1"/>
</dbReference>
<accession>A0A1W7CS70</accession>
<evidence type="ECO:0000256" key="2">
    <source>
        <dbReference type="ARBA" id="ARBA00023015"/>
    </source>
</evidence>